<dbReference type="EMBL" id="BAABGT010000122">
    <property type="protein sequence ID" value="GAA4560194.1"/>
    <property type="molecule type" value="Genomic_DNA"/>
</dbReference>
<evidence type="ECO:0008006" key="4">
    <source>
        <dbReference type="Google" id="ProtNLM"/>
    </source>
</evidence>
<evidence type="ECO:0000313" key="2">
    <source>
        <dbReference type="EMBL" id="GAA4560194.1"/>
    </source>
</evidence>
<feature type="region of interest" description="Disordered" evidence="1">
    <location>
        <begin position="428"/>
        <end position="456"/>
    </location>
</feature>
<organism evidence="2 3">
    <name type="scientific">Pseudonocardia xishanensis</name>
    <dbReference type="NCBI Taxonomy" id="630995"/>
    <lineage>
        <taxon>Bacteria</taxon>
        <taxon>Bacillati</taxon>
        <taxon>Actinomycetota</taxon>
        <taxon>Actinomycetes</taxon>
        <taxon>Pseudonocardiales</taxon>
        <taxon>Pseudonocardiaceae</taxon>
        <taxon>Pseudonocardia</taxon>
    </lineage>
</organism>
<proteinExistence type="predicted"/>
<dbReference type="Proteomes" id="UP001501598">
    <property type="component" value="Unassembled WGS sequence"/>
</dbReference>
<feature type="compositionally biased region" description="Polar residues" evidence="1">
    <location>
        <begin position="430"/>
        <end position="443"/>
    </location>
</feature>
<protein>
    <recommendedName>
        <fullName evidence="4">DUF885 domain-containing protein</fullName>
    </recommendedName>
</protein>
<evidence type="ECO:0000256" key="1">
    <source>
        <dbReference type="SAM" id="MobiDB-lite"/>
    </source>
</evidence>
<keyword evidence="3" id="KW-1185">Reference proteome</keyword>
<comment type="caution">
    <text evidence="2">The sequence shown here is derived from an EMBL/GenBank/DDBJ whole genome shotgun (WGS) entry which is preliminary data.</text>
</comment>
<name>A0ABP8S4I7_9PSEU</name>
<sequence>MREDAAWWVHPSGAVPGTIVERPPEALVRGSVPRMRSAGIRATVVARDIALLALRLDRLVPGTVESWTGDPALRRHARSGPAPSARELVAAAEGLRRACEFLELPPVRRAFVVGELAALDRIARTAAGDRVSVEEEIRQTYGVEVGPGDPDRYREAHRRIAELLPGPGTVGDRLAAYRRADEVPRERRTAAIGALVEALRARTRELVSLPAGESVAVELVDDRPWSGFTRHLGGGRSVARFGADAPLRAGQLARLVAHETYPGHHVEHLFRVAARDPERSLSLTHSPRALVVEGTADLALDAVVGPGWGAWAAGVLAGVGVRTDGPLAEELDAAMEPLQHVRLDATLLAHRAGPEAAREHVRRWLLLDHERTERVLRFVTDPRWRSYTATYVVGYPLVRAFWAGDAPRFRRLVAESLTPAALVRPAATSCAGQSSPVRGTPTTDGVDHAMSGRPLC</sequence>
<accession>A0ABP8S4I7</accession>
<gene>
    <name evidence="2" type="ORF">GCM10023175_69670</name>
</gene>
<evidence type="ECO:0000313" key="3">
    <source>
        <dbReference type="Proteomes" id="UP001501598"/>
    </source>
</evidence>
<reference evidence="3" key="1">
    <citation type="journal article" date="2019" name="Int. J. Syst. Evol. Microbiol.">
        <title>The Global Catalogue of Microorganisms (GCM) 10K type strain sequencing project: providing services to taxonomists for standard genome sequencing and annotation.</title>
        <authorList>
            <consortium name="The Broad Institute Genomics Platform"/>
            <consortium name="The Broad Institute Genome Sequencing Center for Infectious Disease"/>
            <person name="Wu L."/>
            <person name="Ma J."/>
        </authorList>
    </citation>
    <scope>NUCLEOTIDE SEQUENCE [LARGE SCALE GENOMIC DNA]</scope>
    <source>
        <strain evidence="3">JCM 17906</strain>
    </source>
</reference>